<protein>
    <submittedName>
        <fullName evidence="1">Uncharacterized protein</fullName>
    </submittedName>
</protein>
<dbReference type="STRING" id="485913.Krac_5494"/>
<dbReference type="InParanoid" id="D6TW68"/>
<accession>D6TW68</accession>
<name>D6TW68_KTERA</name>
<keyword evidence="2" id="KW-1185">Reference proteome</keyword>
<comment type="caution">
    <text evidence="1">The sequence shown here is derived from an EMBL/GenBank/DDBJ whole genome shotgun (WGS) entry which is preliminary data.</text>
</comment>
<proteinExistence type="predicted"/>
<evidence type="ECO:0000313" key="2">
    <source>
        <dbReference type="Proteomes" id="UP000004508"/>
    </source>
</evidence>
<gene>
    <name evidence="1" type="ORF">Krac_5494</name>
</gene>
<evidence type="ECO:0000313" key="1">
    <source>
        <dbReference type="EMBL" id="EFH84451.1"/>
    </source>
</evidence>
<dbReference type="EMBL" id="ADVG01000003">
    <property type="protein sequence ID" value="EFH84451.1"/>
    <property type="molecule type" value="Genomic_DNA"/>
</dbReference>
<dbReference type="Proteomes" id="UP000004508">
    <property type="component" value="Unassembled WGS sequence"/>
</dbReference>
<sequence length="98" mass="11008">MRNAEEPMECLQHQGVLGTAGEPDTEKLVRPVRWETHRNLIWKQIKALCVHPIASNAEKPEGMYSNLLRKSCMHGETVFVEPKFPPAFGPPIAACLTQ</sequence>
<reference evidence="1 2" key="1">
    <citation type="journal article" date="2011" name="Stand. Genomic Sci.">
        <title>Non-contiguous finished genome sequence and contextual data of the filamentous soil bacterium Ktedonobacter racemifer type strain (SOSP1-21).</title>
        <authorList>
            <person name="Chang Y.J."/>
            <person name="Land M."/>
            <person name="Hauser L."/>
            <person name="Chertkov O."/>
            <person name="Del Rio T.G."/>
            <person name="Nolan M."/>
            <person name="Copeland A."/>
            <person name="Tice H."/>
            <person name="Cheng J.F."/>
            <person name="Lucas S."/>
            <person name="Han C."/>
            <person name="Goodwin L."/>
            <person name="Pitluck S."/>
            <person name="Ivanova N."/>
            <person name="Ovchinikova G."/>
            <person name="Pati A."/>
            <person name="Chen A."/>
            <person name="Palaniappan K."/>
            <person name="Mavromatis K."/>
            <person name="Liolios K."/>
            <person name="Brettin T."/>
            <person name="Fiebig A."/>
            <person name="Rohde M."/>
            <person name="Abt B."/>
            <person name="Goker M."/>
            <person name="Detter J.C."/>
            <person name="Woyke T."/>
            <person name="Bristow J."/>
            <person name="Eisen J.A."/>
            <person name="Markowitz V."/>
            <person name="Hugenholtz P."/>
            <person name="Kyrpides N.C."/>
            <person name="Klenk H.P."/>
            <person name="Lapidus A."/>
        </authorList>
    </citation>
    <scope>NUCLEOTIDE SEQUENCE [LARGE SCALE GENOMIC DNA]</scope>
    <source>
        <strain evidence="2">DSM 44963</strain>
    </source>
</reference>
<organism evidence="1 2">
    <name type="scientific">Ktedonobacter racemifer DSM 44963</name>
    <dbReference type="NCBI Taxonomy" id="485913"/>
    <lineage>
        <taxon>Bacteria</taxon>
        <taxon>Bacillati</taxon>
        <taxon>Chloroflexota</taxon>
        <taxon>Ktedonobacteria</taxon>
        <taxon>Ktedonobacterales</taxon>
        <taxon>Ktedonobacteraceae</taxon>
        <taxon>Ktedonobacter</taxon>
    </lineage>
</organism>
<dbReference type="AlphaFoldDB" id="D6TW68"/>